<dbReference type="GO" id="GO:0005654">
    <property type="term" value="C:nucleoplasm"/>
    <property type="evidence" value="ECO:0007669"/>
    <property type="project" value="TreeGrafter"/>
</dbReference>
<dbReference type="InterPro" id="IPR009077">
    <property type="entry name" value="Proteasome_activ_PA28"/>
</dbReference>
<gene>
    <name evidence="4" type="ORF">GSBLH_T00006187001</name>
</gene>
<feature type="domain" description="Proteasome activator PA28 C-terminal" evidence="3">
    <location>
        <begin position="2"/>
        <end position="85"/>
    </location>
</feature>
<dbReference type="GeneID" id="24922312"/>
<evidence type="ECO:0000256" key="2">
    <source>
        <dbReference type="ARBA" id="ARBA00022942"/>
    </source>
</evidence>
<dbReference type="InterPro" id="IPR036997">
    <property type="entry name" value="PA28_C_sf"/>
</dbReference>
<dbReference type="EMBL" id="FN668639">
    <property type="protein sequence ID" value="CBK20778.2"/>
    <property type="molecule type" value="Genomic_DNA"/>
</dbReference>
<reference evidence="4" key="1">
    <citation type="submission" date="2010-02" db="EMBL/GenBank/DDBJ databases">
        <title>Sequencing and annotation of the Blastocystis hominis genome.</title>
        <authorList>
            <person name="Wincker P."/>
        </authorList>
    </citation>
    <scope>NUCLEOTIDE SEQUENCE</scope>
    <source>
        <strain evidence="4">Singapore isolate B</strain>
    </source>
</reference>
<evidence type="ECO:0000313" key="5">
    <source>
        <dbReference type="Proteomes" id="UP000008312"/>
    </source>
</evidence>
<proteinExistence type="inferred from homology"/>
<dbReference type="GO" id="GO:0061136">
    <property type="term" value="P:regulation of proteasomal protein catabolic process"/>
    <property type="evidence" value="ECO:0007669"/>
    <property type="project" value="TreeGrafter"/>
</dbReference>
<dbReference type="AlphaFoldDB" id="D8LWY3"/>
<dbReference type="PANTHER" id="PTHR10660">
    <property type="entry name" value="PROTEASOME REGULATOR PA28"/>
    <property type="match status" value="1"/>
</dbReference>
<keyword evidence="5" id="KW-1185">Reference proteome</keyword>
<keyword evidence="2" id="KW-0647">Proteasome</keyword>
<accession>D8LWY3</accession>
<evidence type="ECO:0000313" key="4">
    <source>
        <dbReference type="EMBL" id="CBK20778.2"/>
    </source>
</evidence>
<evidence type="ECO:0000259" key="3">
    <source>
        <dbReference type="Pfam" id="PF02252"/>
    </source>
</evidence>
<name>D8LWY3_BLAHO</name>
<dbReference type="RefSeq" id="XP_012894826.1">
    <property type="nucleotide sequence ID" value="XM_013039372.1"/>
</dbReference>
<dbReference type="OrthoDB" id="6591885at2759"/>
<dbReference type="GO" id="GO:2000045">
    <property type="term" value="P:regulation of G1/S transition of mitotic cell cycle"/>
    <property type="evidence" value="ECO:0007669"/>
    <property type="project" value="TreeGrafter"/>
</dbReference>
<dbReference type="GO" id="GO:0008537">
    <property type="term" value="C:proteasome activator complex"/>
    <property type="evidence" value="ECO:0007669"/>
    <property type="project" value="InterPro"/>
</dbReference>
<dbReference type="Proteomes" id="UP000008312">
    <property type="component" value="Unassembled WGS sequence"/>
</dbReference>
<dbReference type="PANTHER" id="PTHR10660:SF2">
    <property type="entry name" value="LD45860P"/>
    <property type="match status" value="1"/>
</dbReference>
<dbReference type="SUPFAM" id="SSF47216">
    <property type="entry name" value="Proteasome activator"/>
    <property type="match status" value="1"/>
</dbReference>
<sequence length="85" mass="9686">MINYILTVKFYISLNLPRKEDGNNFGVEVQSEIISNLSDSLDSARQVLSEMITYFATRASYIVSSRQNPHIADYMNGIATYDNKE</sequence>
<dbReference type="InParanoid" id="D8LWY3"/>
<organism evidence="4">
    <name type="scientific">Blastocystis hominis</name>
    <dbReference type="NCBI Taxonomy" id="12968"/>
    <lineage>
        <taxon>Eukaryota</taxon>
        <taxon>Sar</taxon>
        <taxon>Stramenopiles</taxon>
        <taxon>Bigyra</taxon>
        <taxon>Opalozoa</taxon>
        <taxon>Opalinata</taxon>
        <taxon>Blastocystidae</taxon>
        <taxon>Blastocystis</taxon>
    </lineage>
</organism>
<dbReference type="Pfam" id="PF02252">
    <property type="entry name" value="PA28_C"/>
    <property type="match status" value="1"/>
</dbReference>
<comment type="similarity">
    <text evidence="1">Belongs to the PA28 family.</text>
</comment>
<dbReference type="GO" id="GO:0005737">
    <property type="term" value="C:cytoplasm"/>
    <property type="evidence" value="ECO:0007669"/>
    <property type="project" value="TreeGrafter"/>
</dbReference>
<dbReference type="GO" id="GO:0061133">
    <property type="term" value="F:endopeptidase activator activity"/>
    <property type="evidence" value="ECO:0007669"/>
    <property type="project" value="TreeGrafter"/>
</dbReference>
<evidence type="ECO:0000256" key="1">
    <source>
        <dbReference type="ARBA" id="ARBA00005883"/>
    </source>
</evidence>
<dbReference type="InterPro" id="IPR003186">
    <property type="entry name" value="PA28_C"/>
</dbReference>
<dbReference type="Gene3D" id="1.20.120.180">
    <property type="entry name" value="Proteasome activator pa28, C-terminal domain"/>
    <property type="match status" value="1"/>
</dbReference>
<protein>
    <recommendedName>
        <fullName evidence="3">Proteasome activator PA28 C-terminal domain-containing protein</fullName>
    </recommendedName>
</protein>
<dbReference type="InterPro" id="IPR036252">
    <property type="entry name" value="Proteasome_activ_sf"/>
</dbReference>